<dbReference type="RefSeq" id="WP_206291528.1">
    <property type="nucleotide sequence ID" value="NZ_CP063458.1"/>
</dbReference>
<dbReference type="Pfam" id="PF04773">
    <property type="entry name" value="FecR"/>
    <property type="match status" value="1"/>
</dbReference>
<dbReference type="InterPro" id="IPR012373">
    <property type="entry name" value="Ferrdict_sens_TM"/>
</dbReference>
<sequence>MAEELDNLAARYLDGSATPEECAQLDRRLVSDPAAAIAFLELTRQELALKDALATKGVSTAPATTVSKPVQTMLPTALRLAGSDSAAPTAHRTVPDIRPVRRGRLVMWAAGIAAAVLVGAGVWLTTGGSNTSTTPPLAIDSPSPGANFTLDLAGSDLRIERDGKVLAAGGAGRLAGGDIIRTGDTHGTTLNVAGEATSVLVGPGSSVAIVPSGSGHRVRLLSGSVQCQVAPQKPGTTFAVLTADAEVRVVGTQFRVSSDGKQSLVEVSHGTVRVTRGRDRATVDVSAGEFVATEKSHGTLGHPAGKDMGEYWSNKVRPAGIDQ</sequence>
<dbReference type="PANTHER" id="PTHR30273">
    <property type="entry name" value="PERIPLASMIC SIGNAL SENSOR AND SIGMA FACTOR ACTIVATOR FECR-RELATED"/>
    <property type="match status" value="1"/>
</dbReference>
<dbReference type="PANTHER" id="PTHR30273:SF2">
    <property type="entry name" value="PROTEIN FECR"/>
    <property type="match status" value="1"/>
</dbReference>
<gene>
    <name evidence="4" type="ORF">IPV69_20185</name>
</gene>
<dbReference type="KEGG" id="hbs:IPV69_20185"/>
<name>A0A7M2WVN4_9BACT</name>
<dbReference type="InterPro" id="IPR006860">
    <property type="entry name" value="FecR"/>
</dbReference>
<keyword evidence="5" id="KW-1185">Reference proteome</keyword>
<dbReference type="GO" id="GO:0016989">
    <property type="term" value="F:sigma factor antagonist activity"/>
    <property type="evidence" value="ECO:0007669"/>
    <property type="project" value="TreeGrafter"/>
</dbReference>
<dbReference type="Proteomes" id="UP000593765">
    <property type="component" value="Chromosome"/>
</dbReference>
<proteinExistence type="predicted"/>
<reference evidence="4 5" key="1">
    <citation type="submission" date="2020-10" db="EMBL/GenBank/DDBJ databases">
        <title>Wide distribution of Phycisphaera-like planctomycetes from WD2101 soil group in peatlands and genome analysis of the first cultivated representative.</title>
        <authorList>
            <person name="Dedysh S.N."/>
            <person name="Beletsky A.V."/>
            <person name="Ivanova A."/>
            <person name="Kulichevskaya I.S."/>
            <person name="Suzina N.E."/>
            <person name="Philippov D.A."/>
            <person name="Rakitin A.L."/>
            <person name="Mardanov A.V."/>
            <person name="Ravin N.V."/>
        </authorList>
    </citation>
    <scope>NUCLEOTIDE SEQUENCE [LARGE SCALE GENOMIC DNA]</scope>
    <source>
        <strain evidence="4 5">M1803</strain>
    </source>
</reference>
<keyword evidence="2" id="KW-0812">Transmembrane</keyword>
<evidence type="ECO:0000313" key="5">
    <source>
        <dbReference type="Proteomes" id="UP000593765"/>
    </source>
</evidence>
<dbReference type="Gene3D" id="2.60.120.1440">
    <property type="match status" value="1"/>
</dbReference>
<evidence type="ECO:0000256" key="1">
    <source>
        <dbReference type="SAM" id="MobiDB-lite"/>
    </source>
</evidence>
<evidence type="ECO:0000313" key="4">
    <source>
        <dbReference type="EMBL" id="QOV88540.1"/>
    </source>
</evidence>
<evidence type="ECO:0000256" key="2">
    <source>
        <dbReference type="SAM" id="Phobius"/>
    </source>
</evidence>
<organism evidence="4 5">
    <name type="scientific">Humisphaera borealis</name>
    <dbReference type="NCBI Taxonomy" id="2807512"/>
    <lineage>
        <taxon>Bacteria</taxon>
        <taxon>Pseudomonadati</taxon>
        <taxon>Planctomycetota</taxon>
        <taxon>Phycisphaerae</taxon>
        <taxon>Tepidisphaerales</taxon>
        <taxon>Tepidisphaeraceae</taxon>
        <taxon>Humisphaera</taxon>
    </lineage>
</organism>
<evidence type="ECO:0000259" key="3">
    <source>
        <dbReference type="Pfam" id="PF04773"/>
    </source>
</evidence>
<feature type="transmembrane region" description="Helical" evidence="2">
    <location>
        <begin position="105"/>
        <end position="124"/>
    </location>
</feature>
<keyword evidence="2" id="KW-1133">Transmembrane helix</keyword>
<feature type="region of interest" description="Disordered" evidence="1">
    <location>
        <begin position="296"/>
        <end position="323"/>
    </location>
</feature>
<keyword evidence="2" id="KW-0472">Membrane</keyword>
<protein>
    <submittedName>
        <fullName evidence="4">FecR domain-containing protein</fullName>
    </submittedName>
</protein>
<feature type="domain" description="FecR protein" evidence="3">
    <location>
        <begin position="180"/>
        <end position="273"/>
    </location>
</feature>
<accession>A0A7M2WVN4</accession>
<dbReference type="EMBL" id="CP063458">
    <property type="protein sequence ID" value="QOV88540.1"/>
    <property type="molecule type" value="Genomic_DNA"/>
</dbReference>
<dbReference type="AlphaFoldDB" id="A0A7M2WVN4"/>